<dbReference type="PROSITE" id="PS51257">
    <property type="entry name" value="PROKAR_LIPOPROTEIN"/>
    <property type="match status" value="1"/>
</dbReference>
<organism evidence="5 6">
    <name type="scientific">Domibacillus enclensis</name>
    <dbReference type="NCBI Taxonomy" id="1017273"/>
    <lineage>
        <taxon>Bacteria</taxon>
        <taxon>Bacillati</taxon>
        <taxon>Bacillota</taxon>
        <taxon>Bacilli</taxon>
        <taxon>Bacillales</taxon>
        <taxon>Bacillaceae</taxon>
        <taxon>Domibacillus</taxon>
    </lineage>
</organism>
<evidence type="ECO:0000256" key="1">
    <source>
        <dbReference type="SAM" id="MobiDB-lite"/>
    </source>
</evidence>
<evidence type="ECO:0000256" key="2">
    <source>
        <dbReference type="SAM" id="SignalP"/>
    </source>
</evidence>
<feature type="compositionally biased region" description="Acidic residues" evidence="1">
    <location>
        <begin position="22"/>
        <end position="32"/>
    </location>
</feature>
<reference evidence="7" key="2">
    <citation type="submission" date="2017-03" db="EMBL/GenBank/DDBJ databases">
        <title>Bacillus sp. V-88(T) DSM27956, whole genome shotgun sequencing project.</title>
        <authorList>
            <person name="Dastager S.G."/>
            <person name="Neurgaonkar P.S."/>
            <person name="Dharne M.S."/>
        </authorList>
    </citation>
    <scope>NUCLEOTIDE SEQUENCE [LARGE SCALE GENOMIC DNA]</scope>
    <source>
        <strain evidence="7">DSM 25145</strain>
    </source>
</reference>
<evidence type="ECO:0000313" key="7">
    <source>
        <dbReference type="Proteomes" id="UP000215545"/>
    </source>
</evidence>
<feature type="compositionally biased region" description="Basic and acidic residues" evidence="1">
    <location>
        <begin position="33"/>
        <end position="45"/>
    </location>
</feature>
<dbReference type="Proteomes" id="UP000215545">
    <property type="component" value="Unassembled WGS sequence"/>
</dbReference>
<name>A0A1N6RYZ2_9BACI</name>
<feature type="region of interest" description="Disordered" evidence="1">
    <location>
        <begin position="22"/>
        <end position="56"/>
    </location>
</feature>
<dbReference type="InterPro" id="IPR011438">
    <property type="entry name" value="DUF1541"/>
</dbReference>
<reference evidence="4" key="3">
    <citation type="submission" date="2017-03" db="EMBL/GenBank/DDBJ databases">
        <authorList>
            <person name="Dastager S.G."/>
            <person name="Neurgaonkar P.S."/>
            <person name="Dharne M.S."/>
        </authorList>
    </citation>
    <scope>NUCLEOTIDE SEQUENCE</scope>
    <source>
        <strain evidence="4">DSM 25145</strain>
    </source>
</reference>
<evidence type="ECO:0000313" key="4">
    <source>
        <dbReference type="EMBL" id="OXS79175.1"/>
    </source>
</evidence>
<reference evidence="5 6" key="1">
    <citation type="submission" date="2017-01" db="EMBL/GenBank/DDBJ databases">
        <authorList>
            <person name="Mah S.A."/>
            <person name="Swanson W.J."/>
            <person name="Moy G.W."/>
            <person name="Vacquier V.D."/>
        </authorList>
    </citation>
    <scope>NUCLEOTIDE SEQUENCE [LARGE SCALE GENOMIC DNA]</scope>
    <source>
        <strain evidence="5 6">NIO-1016</strain>
    </source>
</reference>
<dbReference type="Pfam" id="PF07563">
    <property type="entry name" value="DUF1541"/>
    <property type="match status" value="2"/>
</dbReference>
<evidence type="ECO:0000313" key="6">
    <source>
        <dbReference type="Proteomes" id="UP000186385"/>
    </source>
</evidence>
<dbReference type="OrthoDB" id="1701949at2"/>
<evidence type="ECO:0000313" key="5">
    <source>
        <dbReference type="EMBL" id="SIQ34078.1"/>
    </source>
</evidence>
<dbReference type="STRING" id="1017273.SAMN05443094_102260"/>
<dbReference type="AlphaFoldDB" id="A0A1N6RYZ2"/>
<accession>A0A1N6RYZ2</accession>
<feature type="signal peptide" evidence="2">
    <location>
        <begin position="1"/>
        <end position="21"/>
    </location>
</feature>
<feature type="domain" description="DUF1541" evidence="3">
    <location>
        <begin position="128"/>
        <end position="177"/>
    </location>
</feature>
<sequence length="183" mass="19165">MKKKMGAALFASLLLAGCGAAEEEPAVETEQEESAHSGHDMDHSGSGDVPEGLEEAANPAFPVGSTAIIQEGHMDGMKGAEATIAGAYDTTVYTVSYTPTTGGDPVEDHKWVIHEEIGGSGEEPFVAGDAVTLSADHMEGMDGAEAMIDSAVDTTVYMIDFTTTDGQEVTNHKWVTEEELSTP</sequence>
<dbReference type="RefSeq" id="WP_045849088.1">
    <property type="nucleotide sequence ID" value="NZ_FTLX01000002.1"/>
</dbReference>
<feature type="chain" id="PRO_5009938096" description="DUF1541 domain-containing protein" evidence="2">
    <location>
        <begin position="22"/>
        <end position="183"/>
    </location>
</feature>
<feature type="domain" description="DUF1541" evidence="3">
    <location>
        <begin position="63"/>
        <end position="114"/>
    </location>
</feature>
<evidence type="ECO:0000259" key="3">
    <source>
        <dbReference type="Pfam" id="PF07563"/>
    </source>
</evidence>
<keyword evidence="7" id="KW-1185">Reference proteome</keyword>
<proteinExistence type="predicted"/>
<dbReference type="Proteomes" id="UP000186385">
    <property type="component" value="Unassembled WGS sequence"/>
</dbReference>
<protein>
    <recommendedName>
        <fullName evidence="3">DUF1541 domain-containing protein</fullName>
    </recommendedName>
</protein>
<keyword evidence="2" id="KW-0732">Signal</keyword>
<gene>
    <name evidence="4" type="ORF">B1B05_05220</name>
    <name evidence="5" type="ORF">SAMN05443094_102260</name>
</gene>
<dbReference type="EMBL" id="MWSK01000002">
    <property type="protein sequence ID" value="OXS79175.1"/>
    <property type="molecule type" value="Genomic_DNA"/>
</dbReference>
<dbReference type="EMBL" id="FTLX01000002">
    <property type="protein sequence ID" value="SIQ34078.1"/>
    <property type="molecule type" value="Genomic_DNA"/>
</dbReference>
<dbReference type="Gene3D" id="2.30.30.1210">
    <property type="entry name" value="Domain of unknown function DUF1541"/>
    <property type="match status" value="1"/>
</dbReference>